<dbReference type="PANTHER" id="PTHR33885">
    <property type="entry name" value="PHAGE SHOCK PROTEIN C"/>
    <property type="match status" value="1"/>
</dbReference>
<name>A0A420XSL4_9ACTN</name>
<dbReference type="RefSeq" id="WP_121192789.1">
    <property type="nucleotide sequence ID" value="NZ_RBWV01000010.1"/>
</dbReference>
<feature type="domain" description="Phage shock protein PspC N-terminal" evidence="7">
    <location>
        <begin position="12"/>
        <end position="69"/>
    </location>
</feature>
<keyword evidence="2" id="KW-1003">Cell membrane</keyword>
<dbReference type="PANTHER" id="PTHR33885:SF3">
    <property type="entry name" value="PHAGE SHOCK PROTEIN C"/>
    <property type="match status" value="1"/>
</dbReference>
<sequence>MDGIHDCMRREGLVRPRSGRVLGGVCAGLATRLGLEPWPTRALFVLALLVLPGSQLLVYPLLWVLMPKEAPAAQAWTGTPHPAI</sequence>
<evidence type="ECO:0000256" key="5">
    <source>
        <dbReference type="ARBA" id="ARBA00023136"/>
    </source>
</evidence>
<comment type="subcellular location">
    <subcellularLocation>
        <location evidence="1">Cell membrane</location>
        <topology evidence="1">Single-pass membrane protein</topology>
    </subcellularLocation>
</comment>
<accession>A0A420XSL4</accession>
<evidence type="ECO:0000256" key="2">
    <source>
        <dbReference type="ARBA" id="ARBA00022475"/>
    </source>
</evidence>
<reference evidence="8 9" key="1">
    <citation type="submission" date="2018-10" db="EMBL/GenBank/DDBJ databases">
        <title>Genomic Encyclopedia of Archaeal and Bacterial Type Strains, Phase II (KMG-II): from individual species to whole genera.</title>
        <authorList>
            <person name="Goeker M."/>
        </authorList>
    </citation>
    <scope>NUCLEOTIDE SEQUENCE [LARGE SCALE GENOMIC DNA]</scope>
    <source>
        <strain evidence="8 9">RP-AC37</strain>
    </source>
</reference>
<dbReference type="Proteomes" id="UP000281955">
    <property type="component" value="Unassembled WGS sequence"/>
</dbReference>
<evidence type="ECO:0000259" key="7">
    <source>
        <dbReference type="Pfam" id="PF04024"/>
    </source>
</evidence>
<feature type="transmembrane region" description="Helical" evidence="6">
    <location>
        <begin position="42"/>
        <end position="65"/>
    </location>
</feature>
<dbReference type="InterPro" id="IPR007168">
    <property type="entry name" value="Phageshock_PspC_N"/>
</dbReference>
<keyword evidence="9" id="KW-1185">Reference proteome</keyword>
<keyword evidence="4 6" id="KW-1133">Transmembrane helix</keyword>
<proteinExistence type="predicted"/>
<keyword evidence="5 6" id="KW-0472">Membrane</keyword>
<evidence type="ECO:0000256" key="6">
    <source>
        <dbReference type="SAM" id="Phobius"/>
    </source>
</evidence>
<evidence type="ECO:0000313" key="9">
    <source>
        <dbReference type="Proteomes" id="UP000281955"/>
    </source>
</evidence>
<protein>
    <submittedName>
        <fullName evidence="8">Phage shock protein PspC (Stress-responsive transcriptional regulator)</fullName>
    </submittedName>
</protein>
<gene>
    <name evidence="8" type="ORF">CLV35_1495</name>
</gene>
<evidence type="ECO:0000256" key="3">
    <source>
        <dbReference type="ARBA" id="ARBA00022692"/>
    </source>
</evidence>
<dbReference type="AlphaFoldDB" id="A0A420XSL4"/>
<keyword evidence="3 6" id="KW-0812">Transmembrane</keyword>
<dbReference type="InterPro" id="IPR052027">
    <property type="entry name" value="PspC"/>
</dbReference>
<dbReference type="EMBL" id="RBWV01000010">
    <property type="protein sequence ID" value="RKS77797.1"/>
    <property type="molecule type" value="Genomic_DNA"/>
</dbReference>
<evidence type="ECO:0000313" key="8">
    <source>
        <dbReference type="EMBL" id="RKS77797.1"/>
    </source>
</evidence>
<dbReference type="OrthoDB" id="7359894at2"/>
<dbReference type="Pfam" id="PF04024">
    <property type="entry name" value="PspC"/>
    <property type="match status" value="1"/>
</dbReference>
<organism evidence="8 9">
    <name type="scientific">Motilibacter peucedani</name>
    <dbReference type="NCBI Taxonomy" id="598650"/>
    <lineage>
        <taxon>Bacteria</taxon>
        <taxon>Bacillati</taxon>
        <taxon>Actinomycetota</taxon>
        <taxon>Actinomycetes</taxon>
        <taxon>Motilibacterales</taxon>
        <taxon>Motilibacteraceae</taxon>
        <taxon>Motilibacter</taxon>
    </lineage>
</organism>
<comment type="caution">
    <text evidence="8">The sequence shown here is derived from an EMBL/GenBank/DDBJ whole genome shotgun (WGS) entry which is preliminary data.</text>
</comment>
<dbReference type="GO" id="GO:0005886">
    <property type="term" value="C:plasma membrane"/>
    <property type="evidence" value="ECO:0007669"/>
    <property type="project" value="UniProtKB-SubCell"/>
</dbReference>
<dbReference type="InParanoid" id="A0A420XSL4"/>
<evidence type="ECO:0000256" key="4">
    <source>
        <dbReference type="ARBA" id="ARBA00022989"/>
    </source>
</evidence>
<evidence type="ECO:0000256" key="1">
    <source>
        <dbReference type="ARBA" id="ARBA00004162"/>
    </source>
</evidence>